<evidence type="ECO:0008006" key="4">
    <source>
        <dbReference type="Google" id="ProtNLM"/>
    </source>
</evidence>
<comment type="caution">
    <text evidence="2">The sequence shown here is derived from an EMBL/GenBank/DDBJ whole genome shotgun (WGS) entry which is preliminary data.</text>
</comment>
<evidence type="ECO:0000313" key="3">
    <source>
        <dbReference type="Proteomes" id="UP001295423"/>
    </source>
</evidence>
<dbReference type="Proteomes" id="UP001295423">
    <property type="component" value="Unassembled WGS sequence"/>
</dbReference>
<organism evidence="2 3">
    <name type="scientific">Cylindrotheca closterium</name>
    <dbReference type="NCBI Taxonomy" id="2856"/>
    <lineage>
        <taxon>Eukaryota</taxon>
        <taxon>Sar</taxon>
        <taxon>Stramenopiles</taxon>
        <taxon>Ochrophyta</taxon>
        <taxon>Bacillariophyta</taxon>
        <taxon>Bacillariophyceae</taxon>
        <taxon>Bacillariophycidae</taxon>
        <taxon>Bacillariales</taxon>
        <taxon>Bacillariaceae</taxon>
        <taxon>Cylindrotheca</taxon>
    </lineage>
</organism>
<evidence type="ECO:0000256" key="1">
    <source>
        <dbReference type="SAM" id="SignalP"/>
    </source>
</evidence>
<gene>
    <name evidence="2" type="ORF">CYCCA115_LOCUS24054</name>
</gene>
<evidence type="ECO:0000313" key="2">
    <source>
        <dbReference type="EMBL" id="CAJ1970030.1"/>
    </source>
</evidence>
<name>A0AAD2JQ15_9STRA</name>
<protein>
    <recommendedName>
        <fullName evidence="4">Beta-galactosidase</fullName>
    </recommendedName>
</protein>
<feature type="chain" id="PRO_5042076925" description="Beta-galactosidase" evidence="1">
    <location>
        <begin position="19"/>
        <end position="312"/>
    </location>
</feature>
<dbReference type="EMBL" id="CAKOGP040002448">
    <property type="protein sequence ID" value="CAJ1970030.1"/>
    <property type="molecule type" value="Genomic_DNA"/>
</dbReference>
<accession>A0AAD2JQ15</accession>
<keyword evidence="3" id="KW-1185">Reference proteome</keyword>
<reference evidence="2" key="1">
    <citation type="submission" date="2023-08" db="EMBL/GenBank/DDBJ databases">
        <authorList>
            <person name="Audoor S."/>
            <person name="Bilcke G."/>
        </authorList>
    </citation>
    <scope>NUCLEOTIDE SEQUENCE</scope>
</reference>
<proteinExistence type="predicted"/>
<sequence>MNALYILSALSCLSVTWSSGDSLNLAFETAENTDLTVLGEEGLSKHEGGYSLKVNENCDYILKLSFKGHSSDKMGSGAKDFEGGCAQNSGSTLLEHNRNWLQFRDYVKETTGFDHASLYPRPCGLEPLGRRQPRYDVNFYNVPAHVRALWNCEIFSLPEQCAYSQPDALGRGHFSLPRLNNNVDLVPNTPRSFQPYPSFPQALAYEGLMVARQDNIPQTYEDMDNPEFEMGSYDGDITSFRAILPHQYVSGSDTFRHYWGFPVYEYQTLPYLPHLWNVTYTPATGIIEVYIQGKARLCGEAFDAAKQEQESD</sequence>
<keyword evidence="1" id="KW-0732">Signal</keyword>
<dbReference type="AlphaFoldDB" id="A0AAD2JQ15"/>
<feature type="signal peptide" evidence="1">
    <location>
        <begin position="1"/>
        <end position="18"/>
    </location>
</feature>